<dbReference type="AlphaFoldDB" id="A0A166CSW9"/>
<dbReference type="PATRIC" id="fig|47311.3.peg.802"/>
<comment type="caution">
    <text evidence="2">The sequence shown here is derived from an EMBL/GenBank/DDBJ whole genome shotgun (WGS) entry which is preliminary data.</text>
</comment>
<keyword evidence="1" id="KW-0812">Transmembrane</keyword>
<name>A0A166CSW9_9EURY</name>
<evidence type="ECO:0000313" key="2">
    <source>
        <dbReference type="EMBL" id="KZX16567.1"/>
    </source>
</evidence>
<protein>
    <submittedName>
        <fullName evidence="2">Uncharacterized protein</fullName>
    </submittedName>
</protein>
<evidence type="ECO:0000313" key="3">
    <source>
        <dbReference type="Proteomes" id="UP000077275"/>
    </source>
</evidence>
<evidence type="ECO:0000256" key="1">
    <source>
        <dbReference type="SAM" id="Phobius"/>
    </source>
</evidence>
<gene>
    <name evidence="2" type="ORF">MBCUT_07210</name>
</gene>
<keyword evidence="3" id="KW-1185">Reference proteome</keyword>
<sequence length="188" mass="21192">MVHLKEFNKRCEIMEDEVKKEIENSNKVTDKEIMGDDREKEMENSNKEDKNYKNEIILGYLLSFLGGILGFIVGAHLITRDDKRARKHGLIILIIAILFLIVGFFFIGTAIGYTEGYSHGNSTGYFTGYNHGANIGYDNGFMDGWNHALYKGSGEVTNNGKKIKTNHFGYNPFIGSYMNLTGQDIVMG</sequence>
<feature type="transmembrane region" description="Helical" evidence="1">
    <location>
        <begin position="90"/>
        <end position="113"/>
    </location>
</feature>
<feature type="transmembrane region" description="Helical" evidence="1">
    <location>
        <begin position="57"/>
        <end position="78"/>
    </location>
</feature>
<reference evidence="2 3" key="1">
    <citation type="submission" date="2016-04" db="EMBL/GenBank/DDBJ databases">
        <title>Genome sequence of Methanobrevibacter cuticularis DSM 11139.</title>
        <authorList>
            <person name="Poehlein A."/>
            <person name="Seedorf H."/>
            <person name="Daniel R."/>
        </authorList>
    </citation>
    <scope>NUCLEOTIDE SEQUENCE [LARGE SCALE GENOMIC DNA]</scope>
    <source>
        <strain evidence="2 3">DSM 11139</strain>
    </source>
</reference>
<dbReference type="EMBL" id="LWMW01000089">
    <property type="protein sequence ID" value="KZX16567.1"/>
    <property type="molecule type" value="Genomic_DNA"/>
</dbReference>
<dbReference type="Proteomes" id="UP000077275">
    <property type="component" value="Unassembled WGS sequence"/>
</dbReference>
<keyword evidence="1" id="KW-0472">Membrane</keyword>
<accession>A0A166CSW9</accession>
<dbReference type="STRING" id="47311.MBCUT_07210"/>
<keyword evidence="1" id="KW-1133">Transmembrane helix</keyword>
<proteinExistence type="predicted"/>
<organism evidence="2 3">
    <name type="scientific">Methanobrevibacter cuticularis</name>
    <dbReference type="NCBI Taxonomy" id="47311"/>
    <lineage>
        <taxon>Archaea</taxon>
        <taxon>Methanobacteriati</taxon>
        <taxon>Methanobacteriota</taxon>
        <taxon>Methanomada group</taxon>
        <taxon>Methanobacteria</taxon>
        <taxon>Methanobacteriales</taxon>
        <taxon>Methanobacteriaceae</taxon>
        <taxon>Methanobrevibacter</taxon>
    </lineage>
</organism>